<dbReference type="SMART" id="SM00355">
    <property type="entry name" value="ZnF_C2H2"/>
    <property type="match status" value="9"/>
</dbReference>
<dbReference type="SUPFAM" id="SSF57667">
    <property type="entry name" value="beta-beta-alpha zinc fingers"/>
    <property type="match status" value="3"/>
</dbReference>
<dbReference type="PANTHER" id="PTHR24379">
    <property type="entry name" value="KRAB AND ZINC FINGER DOMAIN-CONTAINING"/>
    <property type="match status" value="1"/>
</dbReference>
<feature type="compositionally biased region" description="Acidic residues" evidence="7">
    <location>
        <begin position="588"/>
        <end position="601"/>
    </location>
</feature>
<dbReference type="Proteomes" id="UP000838756">
    <property type="component" value="Unassembled WGS sequence"/>
</dbReference>
<evidence type="ECO:0000256" key="4">
    <source>
        <dbReference type="ARBA" id="ARBA00022833"/>
    </source>
</evidence>
<evidence type="ECO:0000256" key="5">
    <source>
        <dbReference type="PROSITE-ProRule" id="PRU00042"/>
    </source>
</evidence>
<feature type="region of interest" description="Disordered" evidence="7">
    <location>
        <begin position="390"/>
        <end position="493"/>
    </location>
</feature>
<feature type="domain" description="C2H2-type" evidence="8">
    <location>
        <begin position="804"/>
        <end position="827"/>
    </location>
</feature>
<dbReference type="GO" id="GO:0000977">
    <property type="term" value="F:RNA polymerase II transcription regulatory region sequence-specific DNA binding"/>
    <property type="evidence" value="ECO:0007669"/>
    <property type="project" value="TreeGrafter"/>
</dbReference>
<feature type="domain" description="C2H2-type" evidence="8">
    <location>
        <begin position="946"/>
        <end position="974"/>
    </location>
</feature>
<proteinExistence type="predicted"/>
<dbReference type="Pfam" id="PF00096">
    <property type="entry name" value="zf-C2H2"/>
    <property type="match status" value="3"/>
</dbReference>
<feature type="compositionally biased region" description="Polar residues" evidence="7">
    <location>
        <begin position="549"/>
        <end position="586"/>
    </location>
</feature>
<feature type="domain" description="C2H2-type" evidence="8">
    <location>
        <begin position="860"/>
        <end position="887"/>
    </location>
</feature>
<dbReference type="InterPro" id="IPR013087">
    <property type="entry name" value="Znf_C2H2_type"/>
</dbReference>
<dbReference type="PROSITE" id="PS00028">
    <property type="entry name" value="ZINC_FINGER_C2H2_1"/>
    <property type="match status" value="8"/>
</dbReference>
<feature type="compositionally biased region" description="Basic and acidic residues" evidence="7">
    <location>
        <begin position="532"/>
        <end position="548"/>
    </location>
</feature>
<evidence type="ECO:0000256" key="6">
    <source>
        <dbReference type="SAM" id="Coils"/>
    </source>
</evidence>
<comment type="caution">
    <text evidence="9">The sequence shown here is derived from an EMBL/GenBank/DDBJ whole genome shotgun (WGS) entry which is preliminary data.</text>
</comment>
<dbReference type="InterPro" id="IPR036236">
    <property type="entry name" value="Znf_C2H2_sf"/>
</dbReference>
<keyword evidence="10" id="KW-1185">Reference proteome</keyword>
<dbReference type="EMBL" id="CAKXAJ010025240">
    <property type="protein sequence ID" value="CAH2236929.1"/>
    <property type="molecule type" value="Genomic_DNA"/>
</dbReference>
<feature type="compositionally biased region" description="Basic and acidic residues" evidence="7">
    <location>
        <begin position="625"/>
        <end position="644"/>
    </location>
</feature>
<organism evidence="9 10">
    <name type="scientific">Pararge aegeria aegeria</name>
    <dbReference type="NCBI Taxonomy" id="348720"/>
    <lineage>
        <taxon>Eukaryota</taxon>
        <taxon>Metazoa</taxon>
        <taxon>Ecdysozoa</taxon>
        <taxon>Arthropoda</taxon>
        <taxon>Hexapoda</taxon>
        <taxon>Insecta</taxon>
        <taxon>Pterygota</taxon>
        <taxon>Neoptera</taxon>
        <taxon>Endopterygota</taxon>
        <taxon>Lepidoptera</taxon>
        <taxon>Glossata</taxon>
        <taxon>Ditrysia</taxon>
        <taxon>Papilionoidea</taxon>
        <taxon>Nymphalidae</taxon>
        <taxon>Satyrinae</taxon>
        <taxon>Satyrini</taxon>
        <taxon>Parargina</taxon>
        <taxon>Pararge</taxon>
    </lineage>
</organism>
<keyword evidence="6" id="KW-0175">Coiled coil</keyword>
<feature type="domain" description="C2H2-type" evidence="8">
    <location>
        <begin position="975"/>
        <end position="1003"/>
    </location>
</feature>
<feature type="compositionally biased region" description="Polar residues" evidence="7">
    <location>
        <begin position="471"/>
        <end position="480"/>
    </location>
</feature>
<evidence type="ECO:0000256" key="3">
    <source>
        <dbReference type="ARBA" id="ARBA00022771"/>
    </source>
</evidence>
<feature type="domain" description="C2H2-type" evidence="8">
    <location>
        <begin position="887"/>
        <end position="909"/>
    </location>
</feature>
<dbReference type="GO" id="GO:0000981">
    <property type="term" value="F:DNA-binding transcription factor activity, RNA polymerase II-specific"/>
    <property type="evidence" value="ECO:0007669"/>
    <property type="project" value="TreeGrafter"/>
</dbReference>
<dbReference type="OrthoDB" id="8922241at2759"/>
<protein>
    <submittedName>
        <fullName evidence="9">Jg23380 protein</fullName>
    </submittedName>
</protein>
<feature type="compositionally biased region" description="Low complexity" evidence="7">
    <location>
        <begin position="508"/>
        <end position="525"/>
    </location>
</feature>
<name>A0A8S4RK09_9NEOP</name>
<keyword evidence="3 5" id="KW-0863">Zinc-finger</keyword>
<dbReference type="GO" id="GO:0008270">
    <property type="term" value="F:zinc ion binding"/>
    <property type="evidence" value="ECO:0007669"/>
    <property type="project" value="UniProtKB-KW"/>
</dbReference>
<keyword evidence="4" id="KW-0862">Zinc</keyword>
<dbReference type="GO" id="GO:0005634">
    <property type="term" value="C:nucleus"/>
    <property type="evidence" value="ECO:0007669"/>
    <property type="project" value="TreeGrafter"/>
</dbReference>
<evidence type="ECO:0000313" key="9">
    <source>
        <dbReference type="EMBL" id="CAH2236929.1"/>
    </source>
</evidence>
<evidence type="ECO:0000256" key="2">
    <source>
        <dbReference type="ARBA" id="ARBA00022737"/>
    </source>
</evidence>
<keyword evidence="1" id="KW-0479">Metal-binding</keyword>
<feature type="compositionally biased region" description="Basic and acidic residues" evidence="7">
    <location>
        <begin position="407"/>
        <end position="417"/>
    </location>
</feature>
<feature type="compositionally biased region" description="Polar residues" evidence="7">
    <location>
        <begin position="397"/>
        <end position="406"/>
    </location>
</feature>
<dbReference type="AlphaFoldDB" id="A0A8S4RK09"/>
<feature type="region of interest" description="Disordered" evidence="7">
    <location>
        <begin position="505"/>
        <end position="656"/>
    </location>
</feature>
<evidence type="ECO:0000259" key="8">
    <source>
        <dbReference type="PROSITE" id="PS50157"/>
    </source>
</evidence>
<evidence type="ECO:0000313" key="10">
    <source>
        <dbReference type="Proteomes" id="UP000838756"/>
    </source>
</evidence>
<feature type="compositionally biased region" description="Basic and acidic residues" evidence="7">
    <location>
        <begin position="484"/>
        <end position="493"/>
    </location>
</feature>
<keyword evidence="2" id="KW-0677">Repeat</keyword>
<dbReference type="PANTHER" id="PTHR24379:SF127">
    <property type="entry name" value="BLOODY FINGERS-RELATED"/>
    <property type="match status" value="1"/>
</dbReference>
<accession>A0A8S4RK09</accession>
<evidence type="ECO:0000256" key="7">
    <source>
        <dbReference type="SAM" id="MobiDB-lite"/>
    </source>
</evidence>
<gene>
    <name evidence="9" type="primary">jg23380</name>
    <name evidence="9" type="ORF">PAEG_LOCUS14252</name>
</gene>
<evidence type="ECO:0000256" key="1">
    <source>
        <dbReference type="ARBA" id="ARBA00022723"/>
    </source>
</evidence>
<feature type="compositionally biased region" description="Polar residues" evidence="7">
    <location>
        <begin position="432"/>
        <end position="444"/>
    </location>
</feature>
<sequence>MLHNTGPFGPNDVPVNVNPQSNMTSMSGRMNIGNNINNLAKLPQQSPQMANPHFNLPDYPTYGLNMNAGLSPFQNFHHVGFQQNTLPQSSIHESWQNNMLPMNLNMQSEHSMLGFPQYSKPDVSEQSFAKSMLNVPQVHTKAFHKQMGMDVNYHYNLNPSYRPYADYNLDLSAKPKSDDVRQFLDPNIAKERVAPSPHYSEQIDLSNKHKMHNFTRPYLETATTKSLIPQKHDDTSGNVNNDLSVQLQRSKDKHPYFDYANSVKPQLGVENRYGESELDLSKSFKHSNLNSNYQNISADHRFYKDQEIRPQSNEMLPKFQQPNNLSTNYSSMTADLRMYKDQDRISSNLERILSKPLTENLNTSFPSVNSDLRYYKDKEARSQNLEAILSKTPKPENLNTNYSSTTTDHRFATETKSRAQNNDDAIPKIPQTEASLTTDSTKVSSDLRMFKNDNPSPQNLEKSVPKPQPEKLTTNYQPINSELRFYKDQDSRRRSLENTVKMIENILSHSSNSRKSQSNSYSSKSAEPQPNEQKDRSETKDTENDSLNKSDINTTGTGSNTTCEGDSSIDNISNGDKSDESNANTSNELEDDNGNEDDEMDEKVQSNDESDSEADGINNGSTNQSEKEINTNKVTIKEDVKSESEDSSSEEDVKPMDLFNENDLKKEDKIDDTIVVKVEVLPNIVDMEHLNPFYRDVFGVQSDDTASNDIIESETSVTVAKEVIRNGAAIEGAFFECPHCSLYFNHPKRFLIHTKWHTFGLTNEKRTELQKEKEMRKQLRKEARVLERMHMNEVNDISAPGRKFNCRDCDKVFLGKASLKNHRQRYHPTRVRDCKICGKTMLGWMALRAHMATHICESGYQCDRCPKRFKHPHSLAKHRDTHLEKTHACPQCPKKFGSAMLLNVHSKTHERALRGATFRCTYCGKGFFESYSLQVHERTHRNERPYLCEICNTSFGTNSSLKRHLKVSHSTSKPFECPTCHRSFISEAIRDRHAMRNHGNPEDFKFLCKQCPCKYLKLKDLRKHMYKVHPKGKRKKKDQSDSE</sequence>
<dbReference type="PROSITE" id="PS50157">
    <property type="entry name" value="ZINC_FINGER_C2H2_2"/>
    <property type="match status" value="6"/>
</dbReference>
<dbReference type="Gene3D" id="3.30.160.60">
    <property type="entry name" value="Classic Zinc Finger"/>
    <property type="match status" value="5"/>
</dbReference>
<reference evidence="9" key="1">
    <citation type="submission" date="2022-03" db="EMBL/GenBank/DDBJ databases">
        <authorList>
            <person name="Lindestad O."/>
        </authorList>
    </citation>
    <scope>NUCLEOTIDE SEQUENCE</scope>
</reference>
<feature type="coiled-coil region" evidence="6">
    <location>
        <begin position="762"/>
        <end position="789"/>
    </location>
</feature>
<feature type="domain" description="C2H2-type" evidence="8">
    <location>
        <begin position="918"/>
        <end position="945"/>
    </location>
</feature>